<evidence type="ECO:0000256" key="1">
    <source>
        <dbReference type="ARBA" id="ARBA00022679"/>
    </source>
</evidence>
<dbReference type="Proteomes" id="UP001143349">
    <property type="component" value="Unassembled WGS sequence"/>
</dbReference>
<dbReference type="AlphaFoldDB" id="A0AAD3RT57"/>
<gene>
    <name evidence="3" type="ORF">GCM10017635_07540</name>
</gene>
<dbReference type="PANTHER" id="PTHR13947:SF37">
    <property type="entry name" value="LD18367P"/>
    <property type="match status" value="1"/>
</dbReference>
<evidence type="ECO:0000313" key="3">
    <source>
        <dbReference type="EMBL" id="GLK63284.1"/>
    </source>
</evidence>
<dbReference type="PROSITE" id="PS51186">
    <property type="entry name" value="GNAT"/>
    <property type="match status" value="1"/>
</dbReference>
<protein>
    <submittedName>
        <fullName evidence="3">N-acetyltransferase</fullName>
    </submittedName>
</protein>
<name>A0AAD3RT57_9RHOB</name>
<dbReference type="Pfam" id="PF00583">
    <property type="entry name" value="Acetyltransf_1"/>
    <property type="match status" value="1"/>
</dbReference>
<dbReference type="InterPro" id="IPR000182">
    <property type="entry name" value="GNAT_dom"/>
</dbReference>
<accession>A0AAD3RT57</accession>
<dbReference type="Gene3D" id="3.40.630.30">
    <property type="match status" value="1"/>
</dbReference>
<proteinExistence type="predicted"/>
<evidence type="ECO:0000313" key="4">
    <source>
        <dbReference type="Proteomes" id="UP001143349"/>
    </source>
</evidence>
<comment type="caution">
    <text evidence="3">The sequence shown here is derived from an EMBL/GenBank/DDBJ whole genome shotgun (WGS) entry which is preliminary data.</text>
</comment>
<organism evidence="3 4">
    <name type="scientific">Paracoccus kondratievae</name>
    <dbReference type="NCBI Taxonomy" id="135740"/>
    <lineage>
        <taxon>Bacteria</taxon>
        <taxon>Pseudomonadati</taxon>
        <taxon>Pseudomonadota</taxon>
        <taxon>Alphaproteobacteria</taxon>
        <taxon>Rhodobacterales</taxon>
        <taxon>Paracoccaceae</taxon>
        <taxon>Paracoccus</taxon>
    </lineage>
</organism>
<sequence>MPASTASISLADNSDLDWLIRQHETIYAKEFGFGPSFRDSIAEKVAAFIKNSTDFSRIWIAGTDGQRAASIAISERPERSAFLNFVLVLPAFRGHGLARRMVATALTHARNHDMTEVRLETYDCLQEARRLYAQLGFELTEATPGVIACGQTFTREFWALKL</sequence>
<reference evidence="3" key="1">
    <citation type="journal article" date="2014" name="Int. J. Syst. Evol. Microbiol.">
        <title>Complete genome sequence of Corynebacterium casei LMG S-19264T (=DSM 44701T), isolated from a smear-ripened cheese.</title>
        <authorList>
            <consortium name="US DOE Joint Genome Institute (JGI-PGF)"/>
            <person name="Walter F."/>
            <person name="Albersmeier A."/>
            <person name="Kalinowski J."/>
            <person name="Ruckert C."/>
        </authorList>
    </citation>
    <scope>NUCLEOTIDE SEQUENCE</scope>
    <source>
        <strain evidence="3">VKM B-2222</strain>
    </source>
</reference>
<dbReference type="PANTHER" id="PTHR13947">
    <property type="entry name" value="GNAT FAMILY N-ACETYLTRANSFERASE"/>
    <property type="match status" value="1"/>
</dbReference>
<keyword evidence="1" id="KW-0808">Transferase</keyword>
<keyword evidence="4" id="KW-1185">Reference proteome</keyword>
<dbReference type="RefSeq" id="WP_271179216.1">
    <property type="nucleotide sequence ID" value="NZ_BSFH01000016.1"/>
</dbReference>
<evidence type="ECO:0000259" key="2">
    <source>
        <dbReference type="PROSITE" id="PS51186"/>
    </source>
</evidence>
<feature type="domain" description="N-acetyltransferase" evidence="2">
    <location>
        <begin position="6"/>
        <end position="162"/>
    </location>
</feature>
<dbReference type="EMBL" id="BSFH01000016">
    <property type="protein sequence ID" value="GLK63284.1"/>
    <property type="molecule type" value="Genomic_DNA"/>
</dbReference>
<reference evidence="3" key="2">
    <citation type="submission" date="2023-01" db="EMBL/GenBank/DDBJ databases">
        <authorList>
            <person name="Sun Q."/>
            <person name="Evtushenko L."/>
        </authorList>
    </citation>
    <scope>NUCLEOTIDE SEQUENCE</scope>
    <source>
        <strain evidence="3">VKM B-2222</strain>
    </source>
</reference>
<dbReference type="CDD" id="cd04301">
    <property type="entry name" value="NAT_SF"/>
    <property type="match status" value="1"/>
</dbReference>
<dbReference type="InterPro" id="IPR016181">
    <property type="entry name" value="Acyl_CoA_acyltransferase"/>
</dbReference>
<dbReference type="GO" id="GO:0008080">
    <property type="term" value="F:N-acetyltransferase activity"/>
    <property type="evidence" value="ECO:0007669"/>
    <property type="project" value="InterPro"/>
</dbReference>
<dbReference type="SUPFAM" id="SSF55729">
    <property type="entry name" value="Acyl-CoA N-acyltransferases (Nat)"/>
    <property type="match status" value="1"/>
</dbReference>
<dbReference type="InterPro" id="IPR050769">
    <property type="entry name" value="NAT_camello-type"/>
</dbReference>